<dbReference type="Gene3D" id="3.40.50.300">
    <property type="entry name" value="P-loop containing nucleotide triphosphate hydrolases"/>
    <property type="match status" value="1"/>
</dbReference>
<feature type="domain" description="Guanylate kinase/L-type calcium channel beta subunit" evidence="1">
    <location>
        <begin position="1"/>
        <end position="186"/>
    </location>
</feature>
<dbReference type="PRINTS" id="PR01626">
    <property type="entry name" value="LCACHANNELB"/>
</dbReference>
<dbReference type="Ensembl" id="ENSANIT00000006299.1">
    <property type="protein sequence ID" value="ENSANIP00000006091.1"/>
    <property type="gene ID" value="ENSANIG00000004161.1"/>
</dbReference>
<dbReference type="SUPFAM" id="SSF52540">
    <property type="entry name" value="P-loop containing nucleoside triphosphate hydrolases"/>
    <property type="match status" value="1"/>
</dbReference>
<name>A0A8B9M9Q6_9AVES</name>
<dbReference type="InterPro" id="IPR000584">
    <property type="entry name" value="VDCC_L_bsu"/>
</dbReference>
<dbReference type="GO" id="GO:0005245">
    <property type="term" value="F:voltage-gated calcium channel activity"/>
    <property type="evidence" value="ECO:0007669"/>
    <property type="project" value="InterPro"/>
</dbReference>
<sequence length="287" mass="32264">MTSFCLPSPQTRVALHVFFSPHPCKINNILFYFTVFYFCSISITRVTADISLAKRSVLNNPSKHAIIERSNTRSSLAEVQSEIERIFELARTLQLVVLDADTINHPAQLSKTSLAPIIVYVKISSPKVLQRLIKSRGKSQAKHLNVQMVAADKLAQCPPEMFDVILDENQLEDACEHLADYLEAYWKATHPPSSNPPNQLLTRTLATATLPISPGPNINLQVQFLCHLFSFFYQLLPLPKHSVRDTLRPRRSPSGLKYICPSSNNGLLHLNLHLSSICAHMLHTYVS</sequence>
<organism evidence="2 3">
    <name type="scientific">Accipiter nisus</name>
    <name type="common">Eurasian sparrowhawk</name>
    <dbReference type="NCBI Taxonomy" id="211598"/>
    <lineage>
        <taxon>Eukaryota</taxon>
        <taxon>Metazoa</taxon>
        <taxon>Chordata</taxon>
        <taxon>Craniata</taxon>
        <taxon>Vertebrata</taxon>
        <taxon>Euteleostomi</taxon>
        <taxon>Archelosauria</taxon>
        <taxon>Archosauria</taxon>
        <taxon>Dinosauria</taxon>
        <taxon>Saurischia</taxon>
        <taxon>Theropoda</taxon>
        <taxon>Coelurosauria</taxon>
        <taxon>Aves</taxon>
        <taxon>Neognathae</taxon>
        <taxon>Neoaves</taxon>
        <taxon>Telluraves</taxon>
        <taxon>Accipitrimorphae</taxon>
        <taxon>Accipitriformes</taxon>
        <taxon>Accipitridae</taxon>
        <taxon>Accipitrinae</taxon>
        <taxon>Accipiter</taxon>
    </lineage>
</organism>
<dbReference type="InterPro" id="IPR008145">
    <property type="entry name" value="GK/Ca_channel_bsu"/>
</dbReference>
<evidence type="ECO:0000259" key="1">
    <source>
        <dbReference type="SMART" id="SM00072"/>
    </source>
</evidence>
<proteinExistence type="predicted"/>
<dbReference type="AlphaFoldDB" id="A0A8B9M9Q6"/>
<protein>
    <recommendedName>
        <fullName evidence="1">Guanylate kinase/L-type calcium channel beta subunit domain-containing protein</fullName>
    </recommendedName>
</protein>
<dbReference type="Pfam" id="PF00625">
    <property type="entry name" value="Guanylate_kin"/>
    <property type="match status" value="1"/>
</dbReference>
<evidence type="ECO:0000313" key="2">
    <source>
        <dbReference type="Ensembl" id="ENSANIP00000006091.1"/>
    </source>
</evidence>
<evidence type="ECO:0000313" key="3">
    <source>
        <dbReference type="Proteomes" id="UP000694541"/>
    </source>
</evidence>
<dbReference type="Proteomes" id="UP000694541">
    <property type="component" value="Unplaced"/>
</dbReference>
<accession>A0A8B9M9Q6</accession>
<dbReference type="SMART" id="SM00072">
    <property type="entry name" value="GuKc"/>
    <property type="match status" value="1"/>
</dbReference>
<reference evidence="2" key="2">
    <citation type="submission" date="2025-09" db="UniProtKB">
        <authorList>
            <consortium name="Ensembl"/>
        </authorList>
    </citation>
    <scope>IDENTIFICATION</scope>
</reference>
<dbReference type="InterPro" id="IPR027417">
    <property type="entry name" value="P-loop_NTPase"/>
</dbReference>
<keyword evidence="3" id="KW-1185">Reference proteome</keyword>
<dbReference type="GO" id="GO:0005891">
    <property type="term" value="C:voltage-gated calcium channel complex"/>
    <property type="evidence" value="ECO:0007669"/>
    <property type="project" value="InterPro"/>
</dbReference>
<reference evidence="2" key="1">
    <citation type="submission" date="2025-08" db="UniProtKB">
        <authorList>
            <consortium name="Ensembl"/>
        </authorList>
    </citation>
    <scope>IDENTIFICATION</scope>
</reference>
<dbReference type="PANTHER" id="PTHR11824">
    <property type="entry name" value="VOLTAGE-DEPENDENT CALCIUM CHANNEL BETA SUBUNIT"/>
    <property type="match status" value="1"/>
</dbReference>